<dbReference type="Proteomes" id="UP001066276">
    <property type="component" value="Chromosome 10"/>
</dbReference>
<accession>A0AAV7M3J5</accession>
<feature type="region of interest" description="Disordered" evidence="1">
    <location>
        <begin position="33"/>
        <end position="96"/>
    </location>
</feature>
<organism evidence="2 3">
    <name type="scientific">Pleurodeles waltl</name>
    <name type="common">Iberian ribbed newt</name>
    <dbReference type="NCBI Taxonomy" id="8319"/>
    <lineage>
        <taxon>Eukaryota</taxon>
        <taxon>Metazoa</taxon>
        <taxon>Chordata</taxon>
        <taxon>Craniata</taxon>
        <taxon>Vertebrata</taxon>
        <taxon>Euteleostomi</taxon>
        <taxon>Amphibia</taxon>
        <taxon>Batrachia</taxon>
        <taxon>Caudata</taxon>
        <taxon>Salamandroidea</taxon>
        <taxon>Salamandridae</taxon>
        <taxon>Pleurodelinae</taxon>
        <taxon>Pleurodeles</taxon>
    </lineage>
</organism>
<dbReference type="EMBL" id="JANPWB010000014">
    <property type="protein sequence ID" value="KAJ1097127.1"/>
    <property type="molecule type" value="Genomic_DNA"/>
</dbReference>
<evidence type="ECO:0000256" key="1">
    <source>
        <dbReference type="SAM" id="MobiDB-lite"/>
    </source>
</evidence>
<keyword evidence="3" id="KW-1185">Reference proteome</keyword>
<protein>
    <submittedName>
        <fullName evidence="2">Uncharacterized protein</fullName>
    </submittedName>
</protein>
<dbReference type="AlphaFoldDB" id="A0AAV7M3J5"/>
<evidence type="ECO:0000313" key="3">
    <source>
        <dbReference type="Proteomes" id="UP001066276"/>
    </source>
</evidence>
<gene>
    <name evidence="2" type="ORF">NDU88_002254</name>
</gene>
<reference evidence="2" key="1">
    <citation type="journal article" date="2022" name="bioRxiv">
        <title>Sequencing and chromosome-scale assembly of the giantPleurodeles waltlgenome.</title>
        <authorList>
            <person name="Brown T."/>
            <person name="Elewa A."/>
            <person name="Iarovenko S."/>
            <person name="Subramanian E."/>
            <person name="Araus A.J."/>
            <person name="Petzold A."/>
            <person name="Susuki M."/>
            <person name="Suzuki K.-i.T."/>
            <person name="Hayashi T."/>
            <person name="Toyoda A."/>
            <person name="Oliveira C."/>
            <person name="Osipova E."/>
            <person name="Leigh N.D."/>
            <person name="Simon A."/>
            <person name="Yun M.H."/>
        </authorList>
    </citation>
    <scope>NUCLEOTIDE SEQUENCE</scope>
    <source>
        <strain evidence="2">20211129_DDA</strain>
        <tissue evidence="2">Liver</tissue>
    </source>
</reference>
<feature type="compositionally biased region" description="Basic and acidic residues" evidence="1">
    <location>
        <begin position="68"/>
        <end position="85"/>
    </location>
</feature>
<name>A0AAV7M3J5_PLEWA</name>
<proteinExistence type="predicted"/>
<sequence length="131" mass="13949">MRFRELRRPGLTKSIMTPAYCLLDALACRGASGDSGHTGVETRGLPVGARAGGVGPRLGRHALLSTARSEESQTSRGGLEGRRSGDGPVGPLAASEEVRRTCVSTVRSGFECPPALRLIGAMRYWEDVRLI</sequence>
<evidence type="ECO:0000313" key="2">
    <source>
        <dbReference type="EMBL" id="KAJ1097127.1"/>
    </source>
</evidence>
<comment type="caution">
    <text evidence="2">The sequence shown here is derived from an EMBL/GenBank/DDBJ whole genome shotgun (WGS) entry which is preliminary data.</text>
</comment>